<dbReference type="PROSITE" id="PS50206">
    <property type="entry name" value="RHODANESE_3"/>
    <property type="match status" value="1"/>
</dbReference>
<dbReference type="Pfam" id="PF11127">
    <property type="entry name" value="YgaP-like_TM"/>
    <property type="match status" value="1"/>
</dbReference>
<dbReference type="Gene3D" id="3.40.250.10">
    <property type="entry name" value="Rhodanese-like domain"/>
    <property type="match status" value="1"/>
</dbReference>
<dbReference type="SUPFAM" id="SSF52821">
    <property type="entry name" value="Rhodanese/Cell cycle control phosphatase"/>
    <property type="match status" value="1"/>
</dbReference>
<evidence type="ECO:0000313" key="4">
    <source>
        <dbReference type="EMBL" id="RDS76562.1"/>
    </source>
</evidence>
<evidence type="ECO:0000259" key="3">
    <source>
        <dbReference type="PROSITE" id="PS50206"/>
    </source>
</evidence>
<dbReference type="SMART" id="SM00450">
    <property type="entry name" value="RHOD"/>
    <property type="match status" value="1"/>
</dbReference>
<accession>A0A395LI58</accession>
<dbReference type="InterPro" id="IPR021309">
    <property type="entry name" value="YgaP-like_TM"/>
</dbReference>
<keyword evidence="2" id="KW-0812">Transmembrane</keyword>
<feature type="domain" description="Rhodanese" evidence="3">
    <location>
        <begin position="25"/>
        <end position="109"/>
    </location>
</feature>
<sequence length="181" mass="19289">MTATPTTATPNTPKTVSPTEARRMMAEGARLVDIRGTDEFARARAQGAENRPLDQIERIDCDGPIVFMCRSGMRTGSNAQRLAACHDGEAFLLEGGLEGWRKADLPVEEDRSQPIEIMRQVQIAAGSLVLLGVILGLAVAPGWFALSGFVGAGLVFAGTTGWCGMAYLLAIMPWNRQAAAA</sequence>
<dbReference type="OrthoDB" id="9807812at2"/>
<dbReference type="AlphaFoldDB" id="A0A395LI58"/>
<name>A0A395LI58_9SPHN</name>
<protein>
    <submittedName>
        <fullName evidence="4">DUF2892 domain-containing protein</fullName>
    </submittedName>
</protein>
<dbReference type="Proteomes" id="UP000254101">
    <property type="component" value="Unassembled WGS sequence"/>
</dbReference>
<comment type="caution">
    <text evidence="4">The sequence shown here is derived from an EMBL/GenBank/DDBJ whole genome shotgun (WGS) entry which is preliminary data.</text>
</comment>
<keyword evidence="2" id="KW-0472">Membrane</keyword>
<dbReference type="Pfam" id="PF00581">
    <property type="entry name" value="Rhodanese"/>
    <property type="match status" value="1"/>
</dbReference>
<feature type="transmembrane region" description="Helical" evidence="2">
    <location>
        <begin position="121"/>
        <end position="143"/>
    </location>
</feature>
<dbReference type="InterPro" id="IPR036873">
    <property type="entry name" value="Rhodanese-like_dom_sf"/>
</dbReference>
<dbReference type="EMBL" id="QRBB01000001">
    <property type="protein sequence ID" value="RDS76562.1"/>
    <property type="molecule type" value="Genomic_DNA"/>
</dbReference>
<feature type="compositionally biased region" description="Low complexity" evidence="1">
    <location>
        <begin position="1"/>
        <end position="15"/>
    </location>
</feature>
<keyword evidence="5" id="KW-1185">Reference proteome</keyword>
<keyword evidence="2" id="KW-1133">Transmembrane helix</keyword>
<evidence type="ECO:0000256" key="1">
    <source>
        <dbReference type="SAM" id="MobiDB-lite"/>
    </source>
</evidence>
<dbReference type="RefSeq" id="WP_115490791.1">
    <property type="nucleotide sequence ID" value="NZ_JACHWW010000001.1"/>
</dbReference>
<proteinExistence type="predicted"/>
<dbReference type="InterPro" id="IPR050229">
    <property type="entry name" value="GlpE_sulfurtransferase"/>
</dbReference>
<dbReference type="PANTHER" id="PTHR43031">
    <property type="entry name" value="FAD-DEPENDENT OXIDOREDUCTASE"/>
    <property type="match status" value="1"/>
</dbReference>
<evidence type="ECO:0000313" key="5">
    <source>
        <dbReference type="Proteomes" id="UP000254101"/>
    </source>
</evidence>
<dbReference type="Gene3D" id="6.10.140.1340">
    <property type="match status" value="1"/>
</dbReference>
<feature type="transmembrane region" description="Helical" evidence="2">
    <location>
        <begin position="149"/>
        <end position="170"/>
    </location>
</feature>
<reference evidence="4 5" key="1">
    <citation type="submission" date="2018-07" db="EMBL/GenBank/DDBJ databases">
        <title>Erythrobacter nanhaiensis sp. nov., a novel member of the genus Erythrobacter isolated from the South China Sea.</title>
        <authorList>
            <person name="Chen X."/>
            <person name="Liu J."/>
        </authorList>
    </citation>
    <scope>NUCLEOTIDE SEQUENCE [LARGE SCALE GENOMIC DNA]</scope>
    <source>
        <strain evidence="4 5">S-5</strain>
    </source>
</reference>
<dbReference type="InterPro" id="IPR001763">
    <property type="entry name" value="Rhodanese-like_dom"/>
</dbReference>
<feature type="region of interest" description="Disordered" evidence="1">
    <location>
        <begin position="1"/>
        <end position="21"/>
    </location>
</feature>
<gene>
    <name evidence="4" type="ORF">DL238_02385</name>
</gene>
<dbReference type="PANTHER" id="PTHR43031:SF7">
    <property type="entry name" value="NITRIC OXIDE REDUCTASE FLRD-NAD(+) REDUCTASE"/>
    <property type="match status" value="1"/>
</dbReference>
<organism evidence="4 5">
    <name type="scientific">Alteriqipengyuania lutimaris</name>
    <dbReference type="NCBI Taxonomy" id="1538146"/>
    <lineage>
        <taxon>Bacteria</taxon>
        <taxon>Pseudomonadati</taxon>
        <taxon>Pseudomonadota</taxon>
        <taxon>Alphaproteobacteria</taxon>
        <taxon>Sphingomonadales</taxon>
        <taxon>Erythrobacteraceae</taxon>
        <taxon>Alteriqipengyuania</taxon>
    </lineage>
</organism>
<evidence type="ECO:0000256" key="2">
    <source>
        <dbReference type="SAM" id="Phobius"/>
    </source>
</evidence>